<dbReference type="EMBL" id="CP116967">
    <property type="protein sequence ID" value="WNM56520.1"/>
    <property type="molecule type" value="Genomic_DNA"/>
</dbReference>
<proteinExistence type="predicted"/>
<keyword evidence="2" id="KW-1185">Reference proteome</keyword>
<dbReference type="RefSeq" id="WP_312640112.1">
    <property type="nucleotide sequence ID" value="NZ_CP116967.1"/>
</dbReference>
<gene>
    <name evidence="1" type="ORF">PP769_11055</name>
</gene>
<protein>
    <recommendedName>
        <fullName evidence="3">Metallo-beta-lactamase domain-containing protein</fullName>
    </recommendedName>
</protein>
<evidence type="ECO:0008006" key="3">
    <source>
        <dbReference type="Google" id="ProtNLM"/>
    </source>
</evidence>
<dbReference type="AlphaFoldDB" id="A0AA96JR61"/>
<dbReference type="SUPFAM" id="SSF56281">
    <property type="entry name" value="Metallo-hydrolase/oxidoreductase"/>
    <property type="match status" value="1"/>
</dbReference>
<accession>A0AA96JR61</accession>
<dbReference type="Gene3D" id="3.60.15.10">
    <property type="entry name" value="Ribonuclease Z/Hydroxyacylglutathione hydrolase-like"/>
    <property type="match status" value="1"/>
</dbReference>
<reference evidence="1 2" key="1">
    <citation type="submission" date="2023-01" db="EMBL/GenBank/DDBJ databases">
        <title>Cultivation and genomic characterization of new, ubiquitous marine nitrite-oxidizing bacteria from the Nitrospirales.</title>
        <authorList>
            <person name="Mueller A.J."/>
            <person name="Daebeler A."/>
            <person name="Herbold C.W."/>
            <person name="Kirkegaard R.H."/>
            <person name="Daims H."/>
        </authorList>
    </citation>
    <scope>NUCLEOTIDE SEQUENCE [LARGE SCALE GENOMIC DNA]</scope>
    <source>
        <strain evidence="1 2">VA</strain>
    </source>
</reference>
<sequence>MNEPLPGIFHWRVAHPDIHIEVDSYYVSCLTPAFLIDPLVPQEGIDWFRERPAPQHIYLTNRLHDRHCRQFIKNFGVTVWCHEAGLHEFADGNLAVTGFRFGDELPGDVRALKVGILCPEETALLLPSAGGVLSIGDAIINEDGELGFVPDTLIGDDPSAVKRGLKAAFLQICQQETFDHLLFAHGNPIIGGGKDTLRTFCQI</sequence>
<dbReference type="KEGG" id="nall:PP769_11055"/>
<name>A0AA96JR61_9BACT</name>
<evidence type="ECO:0000313" key="1">
    <source>
        <dbReference type="EMBL" id="WNM56520.1"/>
    </source>
</evidence>
<dbReference type="Proteomes" id="UP001302719">
    <property type="component" value="Chromosome"/>
</dbReference>
<evidence type="ECO:0000313" key="2">
    <source>
        <dbReference type="Proteomes" id="UP001302719"/>
    </source>
</evidence>
<dbReference type="InterPro" id="IPR036866">
    <property type="entry name" value="RibonucZ/Hydroxyglut_hydro"/>
</dbReference>
<organism evidence="1 2">
    <name type="scientific">Candidatus Nitrospira allomarina</name>
    <dbReference type="NCBI Taxonomy" id="3020900"/>
    <lineage>
        <taxon>Bacteria</taxon>
        <taxon>Pseudomonadati</taxon>
        <taxon>Nitrospirota</taxon>
        <taxon>Nitrospiria</taxon>
        <taxon>Nitrospirales</taxon>
        <taxon>Nitrospiraceae</taxon>
        <taxon>Nitrospira</taxon>
    </lineage>
</organism>